<accession>G7Y9Q1</accession>
<keyword evidence="2" id="KW-1185">Reference proteome</keyword>
<dbReference type="EMBL" id="DF142977">
    <property type="protein sequence ID" value="GAA49685.1"/>
    <property type="molecule type" value="Genomic_DNA"/>
</dbReference>
<organism evidence="1 2">
    <name type="scientific">Clonorchis sinensis</name>
    <name type="common">Chinese liver fluke</name>
    <dbReference type="NCBI Taxonomy" id="79923"/>
    <lineage>
        <taxon>Eukaryota</taxon>
        <taxon>Metazoa</taxon>
        <taxon>Spiralia</taxon>
        <taxon>Lophotrochozoa</taxon>
        <taxon>Platyhelminthes</taxon>
        <taxon>Trematoda</taxon>
        <taxon>Digenea</taxon>
        <taxon>Opisthorchiida</taxon>
        <taxon>Opisthorchiata</taxon>
        <taxon>Opisthorchiidae</taxon>
        <taxon>Clonorchis</taxon>
    </lineage>
</organism>
<gene>
    <name evidence="1" type="ORF">CLF_103426</name>
</gene>
<proteinExistence type="predicted"/>
<sequence>MPNKTVRESKLQLLLQNIKSGKLSSVQLDIQKPNGDFAYVKNERSKFLQPEFDNATTEMFTKAEANKAASWKSGSFSVHPTFQKKQASIISSKRNPGKLNRDKKLFHMWITWKYPLNDIISDQLINQWFLPVKALGYPIDAIMSNSAFSGNILNSGLSDQLPTATEHWSTRKQIRHSATSVVQPVSPTLVFSTDDRGQSRSGCPYSTKEDLTMSCTLRIQHKQSGSDPDNKMWTLFAEWPLASIQENIEDSPFSAVEDGFSINIHIKASFREPDWSSPYFENSVVKRVTYTAEPNSRRKSFQSALREIASKKRLHLGLWIVATKTGSR</sequence>
<evidence type="ECO:0000313" key="1">
    <source>
        <dbReference type="EMBL" id="GAA49685.1"/>
    </source>
</evidence>
<protein>
    <submittedName>
        <fullName evidence="1">Uncharacterized protein</fullName>
    </submittedName>
</protein>
<dbReference type="Proteomes" id="UP000008909">
    <property type="component" value="Unassembled WGS sequence"/>
</dbReference>
<reference evidence="1" key="1">
    <citation type="journal article" date="2011" name="Genome Biol.">
        <title>The draft genome of the carcinogenic human liver fluke Clonorchis sinensis.</title>
        <authorList>
            <person name="Wang X."/>
            <person name="Chen W."/>
            <person name="Huang Y."/>
            <person name="Sun J."/>
            <person name="Men J."/>
            <person name="Liu H."/>
            <person name="Luo F."/>
            <person name="Guo L."/>
            <person name="Lv X."/>
            <person name="Deng C."/>
            <person name="Zhou C."/>
            <person name="Fan Y."/>
            <person name="Li X."/>
            <person name="Huang L."/>
            <person name="Hu Y."/>
            <person name="Liang C."/>
            <person name="Hu X."/>
            <person name="Xu J."/>
            <person name="Yu X."/>
        </authorList>
    </citation>
    <scope>NUCLEOTIDE SEQUENCE [LARGE SCALE GENOMIC DNA]</scope>
    <source>
        <strain evidence="1">Henan</strain>
    </source>
</reference>
<reference key="2">
    <citation type="submission" date="2011-10" db="EMBL/GenBank/DDBJ databases">
        <title>The genome and transcriptome sequence of Clonorchis sinensis provide insights into the carcinogenic liver fluke.</title>
        <authorList>
            <person name="Wang X."/>
            <person name="Huang Y."/>
            <person name="Chen W."/>
            <person name="Liu H."/>
            <person name="Guo L."/>
            <person name="Chen Y."/>
            <person name="Luo F."/>
            <person name="Zhou W."/>
            <person name="Sun J."/>
            <person name="Mao Q."/>
            <person name="Liang P."/>
            <person name="Zhou C."/>
            <person name="Tian Y."/>
            <person name="Men J."/>
            <person name="Lv X."/>
            <person name="Huang L."/>
            <person name="Zhou J."/>
            <person name="Hu Y."/>
            <person name="Li R."/>
            <person name="Zhang F."/>
            <person name="Lei H."/>
            <person name="Li X."/>
            <person name="Hu X."/>
            <person name="Liang C."/>
            <person name="Xu J."/>
            <person name="Wu Z."/>
            <person name="Yu X."/>
        </authorList>
    </citation>
    <scope>NUCLEOTIDE SEQUENCE</scope>
    <source>
        <strain>Henan</strain>
    </source>
</reference>
<dbReference type="AlphaFoldDB" id="G7Y9Q1"/>
<name>G7Y9Q1_CLOSI</name>
<evidence type="ECO:0000313" key="2">
    <source>
        <dbReference type="Proteomes" id="UP000008909"/>
    </source>
</evidence>